<accession>X1VMK9</accession>
<dbReference type="InterPro" id="IPR004474">
    <property type="entry name" value="LytR_CpsA_psr"/>
</dbReference>
<feature type="non-terminal residue" evidence="2">
    <location>
        <position position="156"/>
    </location>
</feature>
<dbReference type="EMBL" id="BARW01039001">
    <property type="protein sequence ID" value="GAJ17311.1"/>
    <property type="molecule type" value="Genomic_DNA"/>
</dbReference>
<reference evidence="2" key="1">
    <citation type="journal article" date="2014" name="Front. Microbiol.">
        <title>High frequency of phylogenetically diverse reductive dehalogenase-homologous genes in deep subseafloor sedimentary metagenomes.</title>
        <authorList>
            <person name="Kawai M."/>
            <person name="Futagami T."/>
            <person name="Toyoda A."/>
            <person name="Takaki Y."/>
            <person name="Nishi S."/>
            <person name="Hori S."/>
            <person name="Arai W."/>
            <person name="Tsubouchi T."/>
            <person name="Morono Y."/>
            <person name="Uchiyama I."/>
            <person name="Ito T."/>
            <person name="Fujiyama A."/>
            <person name="Inagaki F."/>
            <person name="Takami H."/>
        </authorList>
    </citation>
    <scope>NUCLEOTIDE SEQUENCE</scope>
    <source>
        <strain evidence="2">Expedition CK06-06</strain>
    </source>
</reference>
<dbReference type="Pfam" id="PF03816">
    <property type="entry name" value="LytR_cpsA_psr"/>
    <property type="match status" value="1"/>
</dbReference>
<protein>
    <recommendedName>
        <fullName evidence="1">Cell envelope-related transcriptional attenuator domain-containing protein</fullName>
    </recommendedName>
</protein>
<dbReference type="Gene3D" id="3.40.630.190">
    <property type="entry name" value="LCP protein"/>
    <property type="match status" value="1"/>
</dbReference>
<name>X1VMK9_9ZZZZ</name>
<evidence type="ECO:0000313" key="2">
    <source>
        <dbReference type="EMBL" id="GAJ17311.1"/>
    </source>
</evidence>
<proteinExistence type="predicted"/>
<evidence type="ECO:0000259" key="1">
    <source>
        <dbReference type="Pfam" id="PF03816"/>
    </source>
</evidence>
<feature type="domain" description="Cell envelope-related transcriptional attenuator" evidence="1">
    <location>
        <begin position="39"/>
        <end position="155"/>
    </location>
</feature>
<gene>
    <name evidence="2" type="ORF">S12H4_59608</name>
</gene>
<sequence>DLFTEMLKRGDPVAVLFCLRGDQEYRFFEILLYDPDTNRAAIVYIPGNVGMIIESLKKVDRIDVLYNRGDIDPLIAKIEELVAIDIPFYIDLQDREVRNQVDLLGGLDLFIPNPVDATVEGRRVLLPSGSVVLDGDKIRDFISYREETENDVDRAG</sequence>
<comment type="caution">
    <text evidence="2">The sequence shown here is derived from an EMBL/GenBank/DDBJ whole genome shotgun (WGS) entry which is preliminary data.</text>
</comment>
<dbReference type="AlphaFoldDB" id="X1VMK9"/>
<organism evidence="2">
    <name type="scientific">marine sediment metagenome</name>
    <dbReference type="NCBI Taxonomy" id="412755"/>
    <lineage>
        <taxon>unclassified sequences</taxon>
        <taxon>metagenomes</taxon>
        <taxon>ecological metagenomes</taxon>
    </lineage>
</organism>
<feature type="non-terminal residue" evidence="2">
    <location>
        <position position="1"/>
    </location>
</feature>